<reference evidence="5 6" key="1">
    <citation type="submission" date="2016-10" db="EMBL/GenBank/DDBJ databases">
        <authorList>
            <person name="de Groot N.N."/>
        </authorList>
    </citation>
    <scope>NUCLEOTIDE SEQUENCE [LARGE SCALE GENOMIC DNA]</scope>
    <source>
        <strain evidence="5 6">DSM 22489</strain>
    </source>
</reference>
<dbReference type="Pfam" id="PF00668">
    <property type="entry name" value="Condensation"/>
    <property type="match status" value="1"/>
</dbReference>
<dbReference type="InterPro" id="IPR029058">
    <property type="entry name" value="AB_hydrolase_fold"/>
</dbReference>
<feature type="domain" description="Carrier" evidence="4">
    <location>
        <begin position="1051"/>
        <end position="1126"/>
    </location>
</feature>
<dbReference type="InterPro" id="IPR006162">
    <property type="entry name" value="Ppantetheine_attach_site"/>
</dbReference>
<dbReference type="SMART" id="SM00823">
    <property type="entry name" value="PKS_PP"/>
    <property type="match status" value="1"/>
</dbReference>
<dbReference type="InterPro" id="IPR023213">
    <property type="entry name" value="CAT-like_dom_sf"/>
</dbReference>
<dbReference type="Gene3D" id="3.40.50.980">
    <property type="match status" value="2"/>
</dbReference>
<proteinExistence type="predicted"/>
<dbReference type="InterPro" id="IPR036736">
    <property type="entry name" value="ACP-like_sf"/>
</dbReference>
<dbReference type="SUPFAM" id="SSF47336">
    <property type="entry name" value="ACP-like"/>
    <property type="match status" value="1"/>
</dbReference>
<dbReference type="Pfam" id="PF00975">
    <property type="entry name" value="Thioesterase"/>
    <property type="match status" value="1"/>
</dbReference>
<dbReference type="SUPFAM" id="SSF56801">
    <property type="entry name" value="Acetyl-CoA synthetase-like"/>
    <property type="match status" value="1"/>
</dbReference>
<dbReference type="SUPFAM" id="SSF53474">
    <property type="entry name" value="alpha/beta-Hydrolases"/>
    <property type="match status" value="1"/>
</dbReference>
<evidence type="ECO:0000256" key="3">
    <source>
        <dbReference type="ARBA" id="ARBA00022553"/>
    </source>
</evidence>
<dbReference type="CDD" id="cd12117">
    <property type="entry name" value="A_NRPS_Srf_like"/>
    <property type="match status" value="1"/>
</dbReference>
<dbReference type="RefSeq" id="WP_160115082.1">
    <property type="nucleotide sequence ID" value="NZ_FNVA01000003.1"/>
</dbReference>
<gene>
    <name evidence="5" type="ORF">SAMN05421819_1988</name>
</gene>
<keyword evidence="2" id="KW-0596">Phosphopantetheine</keyword>
<dbReference type="Pfam" id="PF13193">
    <property type="entry name" value="AMP-binding_C"/>
    <property type="match status" value="1"/>
</dbReference>
<dbReference type="PROSITE" id="PS50075">
    <property type="entry name" value="CARRIER"/>
    <property type="match status" value="1"/>
</dbReference>
<dbReference type="InterPro" id="IPR001031">
    <property type="entry name" value="Thioesterase"/>
</dbReference>
<organism evidence="5 6">
    <name type="scientific">Bryocella elongata</name>
    <dbReference type="NCBI Taxonomy" id="863522"/>
    <lineage>
        <taxon>Bacteria</taxon>
        <taxon>Pseudomonadati</taxon>
        <taxon>Acidobacteriota</taxon>
        <taxon>Terriglobia</taxon>
        <taxon>Terriglobales</taxon>
        <taxon>Acidobacteriaceae</taxon>
        <taxon>Bryocella</taxon>
    </lineage>
</organism>
<dbReference type="NCBIfam" id="TIGR01733">
    <property type="entry name" value="AA-adenyl-dom"/>
    <property type="match status" value="1"/>
</dbReference>
<dbReference type="Proteomes" id="UP000236728">
    <property type="component" value="Unassembled WGS sequence"/>
</dbReference>
<dbReference type="PANTHER" id="PTHR45527:SF1">
    <property type="entry name" value="FATTY ACID SYNTHASE"/>
    <property type="match status" value="1"/>
</dbReference>
<dbReference type="Pfam" id="PF00550">
    <property type="entry name" value="PP-binding"/>
    <property type="match status" value="1"/>
</dbReference>
<dbReference type="InterPro" id="IPR025110">
    <property type="entry name" value="AMP-bd_C"/>
</dbReference>
<accession>A0A1H5XW35</accession>
<dbReference type="OrthoDB" id="110547at2"/>
<dbReference type="InterPro" id="IPR000873">
    <property type="entry name" value="AMP-dep_synth/lig_dom"/>
</dbReference>
<dbReference type="EMBL" id="FNVA01000003">
    <property type="protein sequence ID" value="SEG15600.1"/>
    <property type="molecule type" value="Genomic_DNA"/>
</dbReference>
<dbReference type="GO" id="GO:0005737">
    <property type="term" value="C:cytoplasm"/>
    <property type="evidence" value="ECO:0007669"/>
    <property type="project" value="TreeGrafter"/>
</dbReference>
<dbReference type="Gene3D" id="2.30.38.10">
    <property type="entry name" value="Luciferase, Domain 3"/>
    <property type="match status" value="1"/>
</dbReference>
<dbReference type="GO" id="GO:0043041">
    <property type="term" value="P:amino acid activation for nonribosomal peptide biosynthetic process"/>
    <property type="evidence" value="ECO:0007669"/>
    <property type="project" value="TreeGrafter"/>
</dbReference>
<dbReference type="InterPro" id="IPR020845">
    <property type="entry name" value="AMP-binding_CS"/>
</dbReference>
<protein>
    <submittedName>
        <fullName evidence="5">Amino acid adenylation domain-containing protein</fullName>
    </submittedName>
</protein>
<comment type="cofactor">
    <cofactor evidence="1">
        <name>pantetheine 4'-phosphate</name>
        <dbReference type="ChEBI" id="CHEBI:47942"/>
    </cofactor>
</comment>
<dbReference type="Gene3D" id="3.30.300.30">
    <property type="match status" value="1"/>
</dbReference>
<dbReference type="Gene3D" id="1.10.1200.10">
    <property type="entry name" value="ACP-like"/>
    <property type="match status" value="1"/>
</dbReference>
<keyword evidence="3" id="KW-0597">Phosphoprotein</keyword>
<dbReference type="SUPFAM" id="SSF52777">
    <property type="entry name" value="CoA-dependent acyltransferases"/>
    <property type="match status" value="2"/>
</dbReference>
<dbReference type="InterPro" id="IPR020806">
    <property type="entry name" value="PKS_PP-bd"/>
</dbReference>
<dbReference type="Gene3D" id="3.30.559.30">
    <property type="entry name" value="Nonribosomal peptide synthetase, condensation domain"/>
    <property type="match status" value="1"/>
</dbReference>
<dbReference type="GO" id="GO:0003824">
    <property type="term" value="F:catalytic activity"/>
    <property type="evidence" value="ECO:0007669"/>
    <property type="project" value="InterPro"/>
</dbReference>
<name>A0A1H5XW35_9BACT</name>
<evidence type="ECO:0000313" key="5">
    <source>
        <dbReference type="EMBL" id="SEG15600.1"/>
    </source>
</evidence>
<dbReference type="FunFam" id="3.30.300.30:FF:000010">
    <property type="entry name" value="Enterobactin synthetase component F"/>
    <property type="match status" value="1"/>
</dbReference>
<dbReference type="PROSITE" id="PS00012">
    <property type="entry name" value="PHOSPHOPANTETHEINE"/>
    <property type="match status" value="1"/>
</dbReference>
<dbReference type="GO" id="GO:0044550">
    <property type="term" value="P:secondary metabolite biosynthetic process"/>
    <property type="evidence" value="ECO:0007669"/>
    <property type="project" value="TreeGrafter"/>
</dbReference>
<dbReference type="Pfam" id="PF00501">
    <property type="entry name" value="AMP-binding"/>
    <property type="match status" value="1"/>
</dbReference>
<dbReference type="GO" id="GO:0072330">
    <property type="term" value="P:monocarboxylic acid biosynthetic process"/>
    <property type="evidence" value="ECO:0007669"/>
    <property type="project" value="UniProtKB-ARBA"/>
</dbReference>
<dbReference type="InterPro" id="IPR001242">
    <property type="entry name" value="Condensation_dom"/>
</dbReference>
<evidence type="ECO:0000313" key="6">
    <source>
        <dbReference type="Proteomes" id="UP000236728"/>
    </source>
</evidence>
<evidence type="ECO:0000256" key="1">
    <source>
        <dbReference type="ARBA" id="ARBA00001957"/>
    </source>
</evidence>
<dbReference type="FunFam" id="1.10.1200.10:FF:000016">
    <property type="entry name" value="Non-ribosomal peptide synthase"/>
    <property type="match status" value="1"/>
</dbReference>
<dbReference type="FunFam" id="2.30.38.10:FF:000001">
    <property type="entry name" value="Non-ribosomal peptide synthetase PvdI"/>
    <property type="match status" value="1"/>
</dbReference>
<dbReference type="InterPro" id="IPR010071">
    <property type="entry name" value="AA_adenyl_dom"/>
</dbReference>
<dbReference type="CDD" id="cd19531">
    <property type="entry name" value="LCL_NRPS-like"/>
    <property type="match status" value="1"/>
</dbReference>
<dbReference type="SMART" id="SM00824">
    <property type="entry name" value="PKS_TE"/>
    <property type="match status" value="1"/>
</dbReference>
<evidence type="ECO:0000256" key="2">
    <source>
        <dbReference type="ARBA" id="ARBA00022450"/>
    </source>
</evidence>
<dbReference type="PROSITE" id="PS00455">
    <property type="entry name" value="AMP_BINDING"/>
    <property type="match status" value="1"/>
</dbReference>
<sequence length="1400" mass="153371">MNPDSDARDLKGRLAALNDAQRALLARRLQEKASGEQRAAKRTSEAATAIPRAVPERVEVTPEGFEVSIYPASSDQERMWFLEQLTGGLPLYSTPRAFRLHGALRLDLLELALQRVVERHDSLRTTFASEEGGLTQRVSPPSIACNFKLECMPPAEASLAEAQRRELAERWIEAAAARSFNLTAGARSCPSLLRASVASLSTTEHYLLLASHHIVSDGWSGANLCRDLSVAYAALLQGSPDALPALPVQLADYTALQTEHARSGTLAAATEYWQRQLKGLGEPLDLGGDHPRPAVKSYRGETCALPLDHALMDRLKSLANAHGSTLFMVLLAAYDVLLWRYSGQTDLTVGVPAANRPLPEVEGLIGYLANTLVLRTDVSGAPSFVDLLGRVKPTALEAYEHQAMPFDLLVRLCDPVRDPSRTPLFQASFALQENSSLALTLPGVDACEYAVPTHTAKFDLALSMRPHRDGFAAQLEFSTDLFSPQHGTRILEHWQELLRSIAADPHQSIATLNLLPAHERQLVVTEWNRTATAYPRDACVHELFTEQAAKAPGAVAVVAGGETLTYGELDRLTDRLSLQLKACGAGPGKLVGLSIPRSFNAVIALLGVLKSGAAYWPLEENIPEERLRGMLDDAAPLAILVPRGSETPAALNGQTVLAVEDLLESPTPREFVETRSVVATDAAYVNYTSGSTGVPKAVLVPHRGVVRLVRNNAAVPLGSGDTLLQISPLSFDAATFELWGALLNGGRVVLFPPGPLSLFDIGETIRAHKVTSTFLTTGLFHALVDERLDDLRPLRQLITGGDILSPTHACRAFEALPGCRIINAYGPTENTTFTTCYPFTGTEDLTPSVPIGRPIANTQVYLLDAVLQPVPIGVAGELYTGGDGVAIGYLNQPELTEERFIADPFIADPFIAHPGAKLYRTGDRARWREDGNLEFLERSDAQVKIRGFRVELYEIEATLRSQPEVRDVAVVTWSPTAGQKELVAYLVASGHDRPESKTLRARVASSLPAYMAPRYFVWVESLPLKLNGKLDRNALPAPRPEQSIPEESVARPVTPLERELTLIWRQLFEVEGIARDDNFFAIGGHSLLATRLIAEIDRRLKIRLPIAALFQSPTIEQLAQRLGSERWRAEPRHIVPLHAAGTRPPLFCVHGLKGDLYVFRNISGLLGEDQPIFGLQGVDPDGSLPASIEDAVARYIPEMLSFQPEGPFFLLGFSLGGVYAIEVARQLEAAGREVGMLGLFDTRPVGSKFWALYTRIAMMDPPSRAMIHLRRLSHLPWSKRVAYVRARAPRVTTAVLRRLSRAHGAEAAPLDPAKDIQELLTDFYRVLALPYKPRPLSCTLDMFVAEDSFGRWPGYWNRLARKGVRYHPVSGRHADILDSQHLPSVAQTLRAALAERQNGR</sequence>
<dbReference type="PANTHER" id="PTHR45527">
    <property type="entry name" value="NONRIBOSOMAL PEPTIDE SYNTHETASE"/>
    <property type="match status" value="1"/>
</dbReference>
<dbReference type="InterPro" id="IPR045851">
    <property type="entry name" value="AMP-bd_C_sf"/>
</dbReference>
<keyword evidence="6" id="KW-1185">Reference proteome</keyword>
<dbReference type="InterPro" id="IPR020802">
    <property type="entry name" value="TesA-like"/>
</dbReference>
<evidence type="ECO:0000259" key="4">
    <source>
        <dbReference type="PROSITE" id="PS50075"/>
    </source>
</evidence>
<dbReference type="Gene3D" id="3.30.559.10">
    <property type="entry name" value="Chloramphenicol acetyltransferase-like domain"/>
    <property type="match status" value="1"/>
</dbReference>
<dbReference type="Gene3D" id="3.40.50.1820">
    <property type="entry name" value="alpha/beta hydrolase"/>
    <property type="match status" value="1"/>
</dbReference>
<dbReference type="InterPro" id="IPR009081">
    <property type="entry name" value="PP-bd_ACP"/>
</dbReference>
<dbReference type="GO" id="GO:0031177">
    <property type="term" value="F:phosphopantetheine binding"/>
    <property type="evidence" value="ECO:0007669"/>
    <property type="project" value="InterPro"/>
</dbReference>